<dbReference type="GO" id="GO:0003735">
    <property type="term" value="F:structural constituent of ribosome"/>
    <property type="evidence" value="ECO:0007669"/>
    <property type="project" value="InterPro"/>
</dbReference>
<dbReference type="GO" id="GO:0006412">
    <property type="term" value="P:translation"/>
    <property type="evidence" value="ECO:0007669"/>
    <property type="project" value="InterPro"/>
</dbReference>
<evidence type="ECO:0000256" key="2">
    <source>
        <dbReference type="ARBA" id="ARBA00022980"/>
    </source>
</evidence>
<dbReference type="PANTHER" id="PTHR11545">
    <property type="entry name" value="RIBOSOMAL PROTEIN L13"/>
    <property type="match status" value="1"/>
</dbReference>
<dbReference type="Proteomes" id="UP000444721">
    <property type="component" value="Unassembled WGS sequence"/>
</dbReference>
<sequence length="204" mass="23336">MSTQNRTIVLDGKGHILGRLAANVSKEILAGKKVVVVRCEELLLQGKMKRNKVAYESYLRKRMNTNPRKGPFHHRAPSQHLFKVIRAMVPRKTERGREALARLELYDGVPSQYNQVKRHVCPSALAVTILKPSSPVTRLGDLLKRMGWKYHDVVVKFEEQRKQQNQQYVSEVKALDKLKTEAVSQLSGNTEFQNVVKKLAEFGY</sequence>
<dbReference type="RefSeq" id="XP_044562399.1">
    <property type="nucleotide sequence ID" value="XM_044706265.1"/>
</dbReference>
<dbReference type="VEuPathDB" id="AmoebaDB:NF0095990"/>
<dbReference type="GO" id="GO:0017148">
    <property type="term" value="P:negative regulation of translation"/>
    <property type="evidence" value="ECO:0007669"/>
    <property type="project" value="TreeGrafter"/>
</dbReference>
<dbReference type="VEuPathDB" id="AmoebaDB:FDP41_003008"/>
<dbReference type="GO" id="GO:0003729">
    <property type="term" value="F:mRNA binding"/>
    <property type="evidence" value="ECO:0007669"/>
    <property type="project" value="TreeGrafter"/>
</dbReference>
<evidence type="ECO:0000256" key="3">
    <source>
        <dbReference type="ARBA" id="ARBA00023274"/>
    </source>
</evidence>
<dbReference type="AlphaFoldDB" id="A0A6A5BRD5"/>
<reference evidence="4 5" key="1">
    <citation type="journal article" date="2019" name="Sci. Rep.">
        <title>Nanopore sequencing improves the draft genome of the human pathogenic amoeba Naegleria fowleri.</title>
        <authorList>
            <person name="Liechti N."/>
            <person name="Schurch N."/>
            <person name="Bruggmann R."/>
            <person name="Wittwer M."/>
        </authorList>
    </citation>
    <scope>NUCLEOTIDE SEQUENCE [LARGE SCALE GENOMIC DNA]</scope>
    <source>
        <strain evidence="4 5">ATCC 30894</strain>
    </source>
</reference>
<comment type="caution">
    <text evidence="4">The sequence shown here is derived from an EMBL/GenBank/DDBJ whole genome shotgun (WGS) entry which is preliminary data.</text>
</comment>
<keyword evidence="2" id="KW-0689">Ribosomal protein</keyword>
<dbReference type="Gene3D" id="3.90.1180.10">
    <property type="entry name" value="Ribosomal protein L13"/>
    <property type="match status" value="1"/>
</dbReference>
<dbReference type="GeneID" id="68110226"/>
<dbReference type="OMA" id="GMLPWKT"/>
<keyword evidence="5" id="KW-1185">Reference proteome</keyword>
<dbReference type="InterPro" id="IPR005755">
    <property type="entry name" value="Ribosomal_uL13_euk/arc"/>
</dbReference>
<protein>
    <recommendedName>
        <fullName evidence="6">60S ribosomal protein L13a</fullName>
    </recommendedName>
</protein>
<gene>
    <name evidence="4" type="ORF">FDP41_003008</name>
</gene>
<dbReference type="InterPro" id="IPR005822">
    <property type="entry name" value="Ribosomal_uL13"/>
</dbReference>
<keyword evidence="3" id="KW-0687">Ribonucleoprotein</keyword>
<evidence type="ECO:0000313" key="5">
    <source>
        <dbReference type="Proteomes" id="UP000444721"/>
    </source>
</evidence>
<dbReference type="EMBL" id="VFQX01000033">
    <property type="protein sequence ID" value="KAF0977686.1"/>
    <property type="molecule type" value="Genomic_DNA"/>
</dbReference>
<organism evidence="4 5">
    <name type="scientific">Naegleria fowleri</name>
    <name type="common">Brain eating amoeba</name>
    <dbReference type="NCBI Taxonomy" id="5763"/>
    <lineage>
        <taxon>Eukaryota</taxon>
        <taxon>Discoba</taxon>
        <taxon>Heterolobosea</taxon>
        <taxon>Tetramitia</taxon>
        <taxon>Eutetramitia</taxon>
        <taxon>Vahlkampfiidae</taxon>
        <taxon>Naegleria</taxon>
    </lineage>
</organism>
<evidence type="ECO:0000256" key="1">
    <source>
        <dbReference type="ARBA" id="ARBA00006227"/>
    </source>
</evidence>
<dbReference type="Pfam" id="PF00572">
    <property type="entry name" value="Ribosomal_L13"/>
    <property type="match status" value="1"/>
</dbReference>
<evidence type="ECO:0000313" key="4">
    <source>
        <dbReference type="EMBL" id="KAF0977686.1"/>
    </source>
</evidence>
<dbReference type="InterPro" id="IPR036899">
    <property type="entry name" value="Ribosomal_uL13_sf"/>
</dbReference>
<evidence type="ECO:0008006" key="6">
    <source>
        <dbReference type="Google" id="ProtNLM"/>
    </source>
</evidence>
<dbReference type="SUPFAM" id="SSF52161">
    <property type="entry name" value="Ribosomal protein L13"/>
    <property type="match status" value="1"/>
</dbReference>
<name>A0A6A5BRD5_NAEFO</name>
<proteinExistence type="inferred from homology"/>
<comment type="similarity">
    <text evidence="1">Belongs to the universal ribosomal protein uL13 family.</text>
</comment>
<dbReference type="NCBIfam" id="TIGR01077">
    <property type="entry name" value="L13_A_E"/>
    <property type="match status" value="1"/>
</dbReference>
<accession>A0A6A5BRD5</accession>
<dbReference type="FunFam" id="3.90.1180.10:FF:000002">
    <property type="entry name" value="60S ribosomal protein L16"/>
    <property type="match status" value="1"/>
</dbReference>
<dbReference type="OrthoDB" id="1882297at2759"/>
<dbReference type="PANTHER" id="PTHR11545:SF3">
    <property type="entry name" value="LARGE RIBOSOMAL SUBUNIT PROTEIN UL13"/>
    <property type="match status" value="1"/>
</dbReference>
<dbReference type="HAMAP" id="MF_01366">
    <property type="entry name" value="Ribosomal_uL13"/>
    <property type="match status" value="1"/>
</dbReference>
<dbReference type="GO" id="GO:0022625">
    <property type="term" value="C:cytosolic large ribosomal subunit"/>
    <property type="evidence" value="ECO:0007669"/>
    <property type="project" value="TreeGrafter"/>
</dbReference>
<dbReference type="VEuPathDB" id="AmoebaDB:NfTy_058300"/>